<evidence type="ECO:0000256" key="1">
    <source>
        <dbReference type="SAM" id="MobiDB-lite"/>
    </source>
</evidence>
<sequence length="51" mass="5342">MARLKKDPSKAGVSAASVKGNAGPTNEKAGGGKRTSQNQQYKQHNMGNDNL</sequence>
<organism evidence="2 3">
    <name type="scientific">Metabacillus bambusae</name>
    <dbReference type="NCBI Taxonomy" id="2795218"/>
    <lineage>
        <taxon>Bacteria</taxon>
        <taxon>Bacillati</taxon>
        <taxon>Bacillota</taxon>
        <taxon>Bacilli</taxon>
        <taxon>Bacillales</taxon>
        <taxon>Bacillaceae</taxon>
        <taxon>Metabacillus</taxon>
    </lineage>
</organism>
<comment type="caution">
    <text evidence="2">The sequence shown here is derived from an EMBL/GenBank/DDBJ whole genome shotgun (WGS) entry which is preliminary data.</text>
</comment>
<evidence type="ECO:0000313" key="2">
    <source>
        <dbReference type="EMBL" id="MBO1510901.1"/>
    </source>
</evidence>
<feature type="compositionally biased region" description="Polar residues" evidence="1">
    <location>
        <begin position="34"/>
        <end position="51"/>
    </location>
</feature>
<evidence type="ECO:0000313" key="3">
    <source>
        <dbReference type="Proteomes" id="UP000663981"/>
    </source>
</evidence>
<dbReference type="Pfam" id="PF14115">
    <property type="entry name" value="YuzL"/>
    <property type="match status" value="1"/>
</dbReference>
<gene>
    <name evidence="2" type="ORF">I7822_04235</name>
</gene>
<keyword evidence="3" id="KW-1185">Reference proteome</keyword>
<dbReference type="Proteomes" id="UP000663981">
    <property type="component" value="Unassembled WGS sequence"/>
</dbReference>
<dbReference type="InterPro" id="IPR025625">
    <property type="entry name" value="YuzL"/>
</dbReference>
<accession>A0ABS3MXZ5</accession>
<dbReference type="RefSeq" id="WP_207975513.1">
    <property type="nucleotide sequence ID" value="NZ_JAGDEL010000002.1"/>
</dbReference>
<feature type="region of interest" description="Disordered" evidence="1">
    <location>
        <begin position="1"/>
        <end position="51"/>
    </location>
</feature>
<reference evidence="2 3" key="1">
    <citation type="submission" date="2021-03" db="EMBL/GenBank/DDBJ databases">
        <title>Whole genome sequence of Metabacillus bambusae BG109.</title>
        <authorList>
            <person name="Jeong J.W."/>
        </authorList>
    </citation>
    <scope>NUCLEOTIDE SEQUENCE [LARGE SCALE GENOMIC DNA]</scope>
    <source>
        <strain evidence="2 3">BG109</strain>
    </source>
</reference>
<protein>
    <submittedName>
        <fullName evidence="2">YuzL family protein</fullName>
    </submittedName>
</protein>
<name>A0ABS3MXZ5_9BACI</name>
<dbReference type="EMBL" id="JAGDEL010000002">
    <property type="protein sequence ID" value="MBO1510901.1"/>
    <property type="molecule type" value="Genomic_DNA"/>
</dbReference>
<proteinExistence type="predicted"/>